<organism evidence="1 2">
    <name type="scientific">Pyrenophora teres f. teres</name>
    <dbReference type="NCBI Taxonomy" id="97479"/>
    <lineage>
        <taxon>Eukaryota</taxon>
        <taxon>Fungi</taxon>
        <taxon>Dikarya</taxon>
        <taxon>Ascomycota</taxon>
        <taxon>Pezizomycotina</taxon>
        <taxon>Dothideomycetes</taxon>
        <taxon>Pleosporomycetidae</taxon>
        <taxon>Pleosporales</taxon>
        <taxon>Pleosporineae</taxon>
        <taxon>Pleosporaceae</taxon>
        <taxon>Pyrenophora</taxon>
    </lineage>
</organism>
<evidence type="ECO:0000313" key="2">
    <source>
        <dbReference type="Proteomes" id="UP000472372"/>
    </source>
</evidence>
<name>A0A6S6WEM7_9PLEO</name>
<dbReference type="Proteomes" id="UP000472372">
    <property type="component" value="Chromosome 11"/>
</dbReference>
<sequence length="143" mass="15752">MFALNVFFGLLAAATVSSSPIAEDAALANRQTQWTCPNIGNSVWTLKPLIEAPDAKNSRCCVTGWSYVHGEGREICCRNDPALLEDPTYKYALPCTSEWWTTGVKIALVRSCNLWDPANSRCRADCDGVPWLYPTPKPCPAKN</sequence>
<dbReference type="EMBL" id="HG992987">
    <property type="protein sequence ID" value="CAE7213579.1"/>
    <property type="molecule type" value="Genomic_DNA"/>
</dbReference>
<proteinExistence type="predicted"/>
<evidence type="ECO:0000313" key="1">
    <source>
        <dbReference type="EMBL" id="CAE7213579.1"/>
    </source>
</evidence>
<accession>A0A6S6WEM7</accession>
<gene>
    <name evidence="1" type="ORF">PTTW11_10431</name>
</gene>
<protein>
    <submittedName>
        <fullName evidence="1">Uncharacterized protein</fullName>
    </submittedName>
</protein>
<dbReference type="AlphaFoldDB" id="A0A6S6WEM7"/>
<reference evidence="1" key="1">
    <citation type="submission" date="2021-02" db="EMBL/GenBank/DDBJ databases">
        <authorList>
            <person name="Syme A R."/>
            <person name="Syme A R."/>
            <person name="Moolhuijzen P."/>
        </authorList>
    </citation>
    <scope>NUCLEOTIDE SEQUENCE</scope>
    <source>
        <strain evidence="1">W1-1</strain>
    </source>
</reference>